<evidence type="ECO:0000256" key="2">
    <source>
        <dbReference type="ARBA" id="ARBA00022729"/>
    </source>
</evidence>
<accession>A0ABQ0S1S2</accession>
<keyword evidence="6" id="KW-1133">Transmembrane helix</keyword>
<dbReference type="SUPFAM" id="SSF52833">
    <property type="entry name" value="Thioredoxin-like"/>
    <property type="match status" value="1"/>
</dbReference>
<sequence length="247" mass="26359">MGRTSGTLERRGRRRDVAIVVALAVVAVGLVGYLIAGAVGSGRDGEAAGAPSASAGEAAAIGPLGDLARRQEGDPLALGRTDAPVTMTIFSDYRCPFCAKFSRETEQQLIDEYVNDGRLRLEWRDYPIFGPESTVAAHAGRAAALQGKFWEYNRAVYADTPERTKPDLPEDKLLTYAEQAGIADMARFRADMDSPEVAQAVERDLAEGSAIGVPSTPAFVVNGYPIMGAQPVEAFRAQIDQALETAP</sequence>
<evidence type="ECO:0000313" key="8">
    <source>
        <dbReference type="EMBL" id="GEC26857.1"/>
    </source>
</evidence>
<keyword evidence="2" id="KW-0732">Signal</keyword>
<dbReference type="PANTHER" id="PTHR13887:SF14">
    <property type="entry name" value="DISULFIDE BOND FORMATION PROTEIN D"/>
    <property type="match status" value="1"/>
</dbReference>
<keyword evidence="3" id="KW-0560">Oxidoreductase</keyword>
<evidence type="ECO:0000256" key="5">
    <source>
        <dbReference type="ARBA" id="ARBA00023284"/>
    </source>
</evidence>
<evidence type="ECO:0000256" key="4">
    <source>
        <dbReference type="ARBA" id="ARBA00023157"/>
    </source>
</evidence>
<evidence type="ECO:0000256" key="6">
    <source>
        <dbReference type="SAM" id="Phobius"/>
    </source>
</evidence>
<dbReference type="InterPro" id="IPR012336">
    <property type="entry name" value="Thioredoxin-like_fold"/>
</dbReference>
<keyword evidence="9" id="KW-1185">Reference proteome</keyword>
<protein>
    <recommendedName>
        <fullName evidence="7">Thioredoxin domain-containing protein</fullName>
    </recommendedName>
</protein>
<evidence type="ECO:0000313" key="9">
    <source>
        <dbReference type="Proteomes" id="UP000320693"/>
    </source>
</evidence>
<keyword evidence="6" id="KW-0472">Membrane</keyword>
<gene>
    <name evidence="8" type="ORF">PSA01_38860</name>
</gene>
<keyword evidence="4" id="KW-1015">Disulfide bond</keyword>
<keyword evidence="6" id="KW-0812">Transmembrane</keyword>
<evidence type="ECO:0000256" key="3">
    <source>
        <dbReference type="ARBA" id="ARBA00023002"/>
    </source>
</evidence>
<dbReference type="Pfam" id="PF13462">
    <property type="entry name" value="Thioredoxin_4"/>
    <property type="match status" value="1"/>
</dbReference>
<keyword evidence="5" id="KW-0676">Redox-active center</keyword>
<organism evidence="8 9">
    <name type="scientific">Pseudonocardia saturnea</name>
    <dbReference type="NCBI Taxonomy" id="33909"/>
    <lineage>
        <taxon>Bacteria</taxon>
        <taxon>Bacillati</taxon>
        <taxon>Actinomycetota</taxon>
        <taxon>Actinomycetes</taxon>
        <taxon>Pseudonocardiales</taxon>
        <taxon>Pseudonocardiaceae</taxon>
        <taxon>Pseudonocardia</taxon>
    </lineage>
</organism>
<feature type="transmembrane region" description="Helical" evidence="6">
    <location>
        <begin position="17"/>
        <end position="36"/>
    </location>
</feature>
<dbReference type="Gene3D" id="3.40.30.10">
    <property type="entry name" value="Glutaredoxin"/>
    <property type="match status" value="1"/>
</dbReference>
<feature type="domain" description="Thioredoxin" evidence="7">
    <location>
        <begin position="44"/>
        <end position="244"/>
    </location>
</feature>
<evidence type="ECO:0000256" key="1">
    <source>
        <dbReference type="ARBA" id="ARBA00005791"/>
    </source>
</evidence>
<dbReference type="PANTHER" id="PTHR13887">
    <property type="entry name" value="GLUTATHIONE S-TRANSFERASE KAPPA"/>
    <property type="match status" value="1"/>
</dbReference>
<dbReference type="RefSeq" id="WP_232021782.1">
    <property type="nucleotide sequence ID" value="NZ_BJNH01000044.1"/>
</dbReference>
<dbReference type="EMBL" id="BJNH01000044">
    <property type="protein sequence ID" value="GEC26857.1"/>
    <property type="molecule type" value="Genomic_DNA"/>
</dbReference>
<dbReference type="Proteomes" id="UP000320693">
    <property type="component" value="Unassembled WGS sequence"/>
</dbReference>
<comment type="similarity">
    <text evidence="1">Belongs to the thioredoxin family. DsbA subfamily.</text>
</comment>
<dbReference type="InterPro" id="IPR013766">
    <property type="entry name" value="Thioredoxin_domain"/>
</dbReference>
<name>A0ABQ0S1S2_9PSEU</name>
<evidence type="ECO:0000259" key="7">
    <source>
        <dbReference type="PROSITE" id="PS51352"/>
    </source>
</evidence>
<reference evidence="8 9" key="1">
    <citation type="submission" date="2019-06" db="EMBL/GenBank/DDBJ databases">
        <title>Whole genome shotgun sequence of Pseudonocardia saturnea NBRC 14499.</title>
        <authorList>
            <person name="Hosoyama A."/>
            <person name="Uohara A."/>
            <person name="Ohji S."/>
            <person name="Ichikawa N."/>
        </authorList>
    </citation>
    <scope>NUCLEOTIDE SEQUENCE [LARGE SCALE GENOMIC DNA]</scope>
    <source>
        <strain evidence="8 9">NBRC 14499</strain>
    </source>
</reference>
<proteinExistence type="inferred from homology"/>
<dbReference type="PROSITE" id="PS51352">
    <property type="entry name" value="THIOREDOXIN_2"/>
    <property type="match status" value="1"/>
</dbReference>
<comment type="caution">
    <text evidence="8">The sequence shown here is derived from an EMBL/GenBank/DDBJ whole genome shotgun (WGS) entry which is preliminary data.</text>
</comment>
<dbReference type="InterPro" id="IPR036249">
    <property type="entry name" value="Thioredoxin-like_sf"/>
</dbReference>